<feature type="non-terminal residue" evidence="2">
    <location>
        <position position="211"/>
    </location>
</feature>
<evidence type="ECO:0000256" key="1">
    <source>
        <dbReference type="SAM" id="Phobius"/>
    </source>
</evidence>
<accession>A0A3A1YAD3</accession>
<feature type="transmembrane region" description="Helical" evidence="1">
    <location>
        <begin position="27"/>
        <end position="48"/>
    </location>
</feature>
<gene>
    <name evidence="2" type="ORF">CKF59_03835</name>
</gene>
<comment type="caution">
    <text evidence="2">The sequence shown here is derived from an EMBL/GenBank/DDBJ whole genome shotgun (WGS) entry which is preliminary data.</text>
</comment>
<keyword evidence="1" id="KW-0812">Transmembrane</keyword>
<dbReference type="EMBL" id="NRJF01000096">
    <property type="protein sequence ID" value="RIY35253.1"/>
    <property type="molecule type" value="Genomic_DNA"/>
</dbReference>
<feature type="transmembrane region" description="Helical" evidence="1">
    <location>
        <begin position="89"/>
        <end position="109"/>
    </location>
</feature>
<evidence type="ECO:0000313" key="2">
    <source>
        <dbReference type="EMBL" id="RIY35253.1"/>
    </source>
</evidence>
<proteinExistence type="predicted"/>
<evidence type="ECO:0000313" key="3">
    <source>
        <dbReference type="Proteomes" id="UP000265964"/>
    </source>
</evidence>
<feature type="transmembrane region" description="Helical" evidence="1">
    <location>
        <begin position="185"/>
        <end position="207"/>
    </location>
</feature>
<keyword evidence="3" id="KW-1185">Reference proteome</keyword>
<dbReference type="AlphaFoldDB" id="A0A3A1YAD3"/>
<feature type="transmembrane region" description="Helical" evidence="1">
    <location>
        <begin position="158"/>
        <end position="179"/>
    </location>
</feature>
<dbReference type="Proteomes" id="UP000265964">
    <property type="component" value="Unassembled WGS sequence"/>
</dbReference>
<organism evidence="2 3">
    <name type="scientific">Psittacicella gerlachiana</name>
    <dbReference type="NCBI Taxonomy" id="2028574"/>
    <lineage>
        <taxon>Bacteria</taxon>
        <taxon>Pseudomonadati</taxon>
        <taxon>Pseudomonadota</taxon>
        <taxon>Gammaproteobacteria</taxon>
        <taxon>Pasteurellales</taxon>
        <taxon>Psittacicellaceae</taxon>
        <taxon>Psittacicella</taxon>
    </lineage>
</organism>
<keyword evidence="1" id="KW-1133">Transmembrane helix</keyword>
<dbReference type="RefSeq" id="WP_147397109.1">
    <property type="nucleotide sequence ID" value="NZ_NRJF01000096.1"/>
</dbReference>
<protein>
    <submittedName>
        <fullName evidence="2">Uncharacterized protein</fullName>
    </submittedName>
</protein>
<reference evidence="2 3" key="1">
    <citation type="submission" date="2017-08" db="EMBL/GenBank/DDBJ databases">
        <title>Reclassification of Bisgaard taxon 37 and 44.</title>
        <authorList>
            <person name="Christensen H."/>
        </authorList>
    </citation>
    <scope>NUCLEOTIDE SEQUENCE [LARGE SCALE GENOMIC DNA]</scope>
    <source>
        <strain evidence="2 3">EEAB3T1</strain>
    </source>
</reference>
<name>A0A3A1YAD3_9GAMM</name>
<feature type="transmembrane region" description="Helical" evidence="1">
    <location>
        <begin position="129"/>
        <end position="151"/>
    </location>
</feature>
<keyword evidence="1" id="KW-0472">Membrane</keyword>
<sequence length="211" mass="23694">MNNSFALEKKPNVNVVIFSLRFFFHNWQVLTGVFLITITVLYAFNHLFEALVPQLSLKLTTTNTDQLSALAIVDQLNILNVSWLIVKTFVEFFIMAVIALILKSIVSVIEDKNPDVEFKEIKDLSSGISLKTLIAGFLPVVFSAPMLKLALLAIWRSFQFLILLIFIAIILNILLFSLGGGVVSIIYIVFKMLGVLIPLIVTVLVVFKQYT</sequence>
<dbReference type="OrthoDB" id="5676607at2"/>